<comment type="function">
    <text evidence="3">Required for the function of coenzyme Q in the respiratory chain. May serve as a chaperone or may be involved in the transport of Q6 from its site of synthesis to the catalytic sites of the respiratory complexes.</text>
</comment>
<comment type="similarity">
    <text evidence="1">Belongs to the COQ10 family.</text>
</comment>
<dbReference type="SUPFAM" id="SSF55961">
    <property type="entry name" value="Bet v1-like"/>
    <property type="match status" value="1"/>
</dbReference>
<reference evidence="5" key="1">
    <citation type="journal article" date="2020" name="Stud. Mycol.">
        <title>101 Dothideomycetes genomes: a test case for predicting lifestyles and emergence of pathogens.</title>
        <authorList>
            <person name="Haridas S."/>
            <person name="Albert R."/>
            <person name="Binder M."/>
            <person name="Bloem J."/>
            <person name="Labutti K."/>
            <person name="Salamov A."/>
            <person name="Andreopoulos B."/>
            <person name="Baker S."/>
            <person name="Barry K."/>
            <person name="Bills G."/>
            <person name="Bluhm B."/>
            <person name="Cannon C."/>
            <person name="Castanera R."/>
            <person name="Culley D."/>
            <person name="Daum C."/>
            <person name="Ezra D."/>
            <person name="Gonzalez J."/>
            <person name="Henrissat B."/>
            <person name="Kuo A."/>
            <person name="Liang C."/>
            <person name="Lipzen A."/>
            <person name="Lutzoni F."/>
            <person name="Magnuson J."/>
            <person name="Mondo S."/>
            <person name="Nolan M."/>
            <person name="Ohm R."/>
            <person name="Pangilinan J."/>
            <person name="Park H.-J."/>
            <person name="Ramirez L."/>
            <person name="Alfaro M."/>
            <person name="Sun H."/>
            <person name="Tritt A."/>
            <person name="Yoshinaga Y."/>
            <person name="Zwiers L.-H."/>
            <person name="Turgeon B."/>
            <person name="Goodwin S."/>
            <person name="Spatafora J."/>
            <person name="Crous P."/>
            <person name="Grigoriev I."/>
        </authorList>
    </citation>
    <scope>NUCLEOTIDE SEQUENCE</scope>
    <source>
        <strain evidence="5">CBS 125425</strain>
    </source>
</reference>
<dbReference type="Proteomes" id="UP000799444">
    <property type="component" value="Unassembled WGS sequence"/>
</dbReference>
<dbReference type="PANTHER" id="PTHR12901:SF10">
    <property type="entry name" value="COENZYME Q-BINDING PROTEIN COQ10, MITOCHONDRIAL"/>
    <property type="match status" value="1"/>
</dbReference>
<evidence type="ECO:0000313" key="5">
    <source>
        <dbReference type="EMBL" id="KAF2740481.1"/>
    </source>
</evidence>
<dbReference type="InterPro" id="IPR044996">
    <property type="entry name" value="COQ10-like"/>
</dbReference>
<dbReference type="GO" id="GO:0005739">
    <property type="term" value="C:mitochondrion"/>
    <property type="evidence" value="ECO:0007669"/>
    <property type="project" value="TreeGrafter"/>
</dbReference>
<evidence type="ECO:0000259" key="4">
    <source>
        <dbReference type="Pfam" id="PF03364"/>
    </source>
</evidence>
<dbReference type="OrthoDB" id="292693at2759"/>
<dbReference type="GO" id="GO:0045333">
    <property type="term" value="P:cellular respiration"/>
    <property type="evidence" value="ECO:0007669"/>
    <property type="project" value="InterPro"/>
</dbReference>
<dbReference type="Pfam" id="PF03364">
    <property type="entry name" value="Polyketide_cyc"/>
    <property type="match status" value="1"/>
</dbReference>
<dbReference type="AlphaFoldDB" id="A0A9P4RCE0"/>
<protein>
    <recommendedName>
        <fullName evidence="4">Coenzyme Q-binding protein COQ10 START domain-containing protein</fullName>
    </recommendedName>
</protein>
<evidence type="ECO:0000256" key="1">
    <source>
        <dbReference type="ARBA" id="ARBA00006885"/>
    </source>
</evidence>
<evidence type="ECO:0000313" key="6">
    <source>
        <dbReference type="Proteomes" id="UP000799444"/>
    </source>
</evidence>
<evidence type="ECO:0000256" key="3">
    <source>
        <dbReference type="ARBA" id="ARBA00024947"/>
    </source>
</evidence>
<dbReference type="Gene3D" id="3.30.530.20">
    <property type="match status" value="1"/>
</dbReference>
<comment type="caution">
    <text evidence="5">The sequence shown here is derived from an EMBL/GenBank/DDBJ whole genome shotgun (WGS) entry which is preliminary data.</text>
</comment>
<organism evidence="5 6">
    <name type="scientific">Polyplosphaeria fusca</name>
    <dbReference type="NCBI Taxonomy" id="682080"/>
    <lineage>
        <taxon>Eukaryota</taxon>
        <taxon>Fungi</taxon>
        <taxon>Dikarya</taxon>
        <taxon>Ascomycota</taxon>
        <taxon>Pezizomycotina</taxon>
        <taxon>Dothideomycetes</taxon>
        <taxon>Pleosporomycetidae</taxon>
        <taxon>Pleosporales</taxon>
        <taxon>Tetraplosphaeriaceae</taxon>
        <taxon>Polyplosphaeria</taxon>
    </lineage>
</organism>
<accession>A0A9P4RCE0</accession>
<dbReference type="CDD" id="cd07813">
    <property type="entry name" value="COQ10p_like"/>
    <property type="match status" value="1"/>
</dbReference>
<gene>
    <name evidence="5" type="ORF">EJ04DRAFT_508004</name>
</gene>
<name>A0A9P4RCE0_9PLEO</name>
<dbReference type="InterPro" id="IPR005031">
    <property type="entry name" value="COQ10_START"/>
</dbReference>
<dbReference type="PANTHER" id="PTHR12901">
    <property type="entry name" value="SPERM PROTEIN HOMOLOG"/>
    <property type="match status" value="1"/>
</dbReference>
<feature type="domain" description="Coenzyme Q-binding protein COQ10 START" evidence="4">
    <location>
        <begin position="50"/>
        <end position="119"/>
    </location>
</feature>
<keyword evidence="6" id="KW-1185">Reference proteome</keyword>
<dbReference type="GO" id="GO:0048039">
    <property type="term" value="F:ubiquinone binding"/>
    <property type="evidence" value="ECO:0007669"/>
    <property type="project" value="InterPro"/>
</dbReference>
<evidence type="ECO:0000256" key="2">
    <source>
        <dbReference type="ARBA" id="ARBA00011814"/>
    </source>
</evidence>
<proteinExistence type="inferred from homology"/>
<comment type="subunit">
    <text evidence="2">Interacts with coenzyme Q.</text>
</comment>
<dbReference type="InterPro" id="IPR023393">
    <property type="entry name" value="START-like_dom_sf"/>
</dbReference>
<dbReference type="EMBL" id="ML996100">
    <property type="protein sequence ID" value="KAF2740481.1"/>
    <property type="molecule type" value="Genomic_DNA"/>
</dbReference>
<sequence>MATKTLRPHLLRPLHATPRTPKRTFLPNPFAAPTTPFTPQVQTLTARRMLPYPPFPIYAIIVDIGSYSAFLPPCTSSTVTKWSQPDAVYHRRWPSEGTMTVGWKGLNEVFASRIFCVPGRIVESVGGATETALRGDEIRHHLDAAEGGRAGGDGDGGADLLTHLRSRWTLSPLPSERSDGPAQTEVVLSLEFAFANPFYTFMSAAAKPVVAERMIEAFEGRLRSQLDGRTDLEQAKLADFGGSLPA</sequence>